<dbReference type="InterPro" id="IPR003441">
    <property type="entry name" value="NAC-dom"/>
</dbReference>
<comment type="caution">
    <text evidence="7">The sequence shown here is derived from an EMBL/GenBank/DDBJ whole genome shotgun (WGS) entry which is preliminary data.</text>
</comment>
<dbReference type="EMBL" id="CACTIH010007639">
    <property type="protein sequence ID" value="CAA3016690.1"/>
    <property type="molecule type" value="Genomic_DNA"/>
</dbReference>
<evidence type="ECO:0000313" key="8">
    <source>
        <dbReference type="Proteomes" id="UP000594638"/>
    </source>
</evidence>
<dbReference type="InterPro" id="IPR036093">
    <property type="entry name" value="NAC_dom_sf"/>
</dbReference>
<dbReference type="GO" id="GO:0006355">
    <property type="term" value="P:regulation of DNA-templated transcription"/>
    <property type="evidence" value="ECO:0007669"/>
    <property type="project" value="InterPro"/>
</dbReference>
<dbReference type="Pfam" id="PF02365">
    <property type="entry name" value="NAM"/>
    <property type="match status" value="1"/>
</dbReference>
<dbReference type="SUPFAM" id="SSF101941">
    <property type="entry name" value="NAC domain"/>
    <property type="match status" value="1"/>
</dbReference>
<feature type="domain" description="NAC" evidence="6">
    <location>
        <begin position="14"/>
        <end position="165"/>
    </location>
</feature>
<evidence type="ECO:0000313" key="7">
    <source>
        <dbReference type="EMBL" id="CAA3016690.1"/>
    </source>
</evidence>
<dbReference type="Gramene" id="OE9A027889T1">
    <property type="protein sequence ID" value="OE9A027889C1"/>
    <property type="gene ID" value="OE9A027889"/>
</dbReference>
<name>A0A8S0ULH7_OLEEU</name>
<evidence type="ECO:0000256" key="2">
    <source>
        <dbReference type="ARBA" id="ARBA00023125"/>
    </source>
</evidence>
<sequence length="519" mass="59180">MDDQLSDDEYFRSLPAGFRFKPTHDELIVHYLMKKIENEELPRNKINVVNLYEFNPEILADEYRSSGENEWFFFTPRSKKYKNGKRPNRTAGDGYWKASGADIEVKHNGVDVGSRKTLVYYEGKPPVKTSWIMHEYTVNNPPPVQKSSADDMKLDDWVLCRIRKNENRKRKRDDEIQEPDHNNTDEVASHQENTRRAGEDSMHVAPEDNLPYCKSEIALADPFINDNYQNLPNADVHNTLSILQHQNVVTYSNPVPIPIVPPNHSIGGYVYSQYPVGYMADVKEGLYPAELPGIPEMDINEFFDSVPGGYQEIPALDNTNLPDLIFETEPQQVTLADNVRSDDDPGKDMIHLSSQMPEREIVIESEGHTSTQSLDLGSQNILMNPKYTNSTSCRDNKSLFSSLCPTGRISFKLYDWNPAEFRRRLQHQIFEWLTSMPVELEGYIRPACTILTAFVSMPKFMWVKLLEESAVRIQDLVVSPGNMLPGRGTMLHSSSKDGASVVKVKVKGQAPKIHYIHPT</sequence>
<organism evidence="7 8">
    <name type="scientific">Olea europaea subsp. europaea</name>
    <dbReference type="NCBI Taxonomy" id="158383"/>
    <lineage>
        <taxon>Eukaryota</taxon>
        <taxon>Viridiplantae</taxon>
        <taxon>Streptophyta</taxon>
        <taxon>Embryophyta</taxon>
        <taxon>Tracheophyta</taxon>
        <taxon>Spermatophyta</taxon>
        <taxon>Magnoliopsida</taxon>
        <taxon>eudicotyledons</taxon>
        <taxon>Gunneridae</taxon>
        <taxon>Pentapetalae</taxon>
        <taxon>asterids</taxon>
        <taxon>lamiids</taxon>
        <taxon>Lamiales</taxon>
        <taxon>Oleaceae</taxon>
        <taxon>Oleeae</taxon>
        <taxon>Olea</taxon>
    </lineage>
</organism>
<gene>
    <name evidence="7" type="ORF">OLEA9_A027889</name>
</gene>
<dbReference type="PROSITE" id="PS51005">
    <property type="entry name" value="NAC"/>
    <property type="match status" value="1"/>
</dbReference>
<dbReference type="OrthoDB" id="1747437at2759"/>
<dbReference type="AlphaFoldDB" id="A0A8S0ULH7"/>
<evidence type="ECO:0000259" key="6">
    <source>
        <dbReference type="PROSITE" id="PS51005"/>
    </source>
</evidence>
<keyword evidence="8" id="KW-1185">Reference proteome</keyword>
<evidence type="ECO:0000256" key="3">
    <source>
        <dbReference type="ARBA" id="ARBA00023163"/>
    </source>
</evidence>
<reference evidence="7 8" key="1">
    <citation type="submission" date="2019-12" db="EMBL/GenBank/DDBJ databases">
        <authorList>
            <person name="Alioto T."/>
            <person name="Alioto T."/>
            <person name="Gomez Garrido J."/>
        </authorList>
    </citation>
    <scope>NUCLEOTIDE SEQUENCE [LARGE SCALE GENOMIC DNA]</scope>
</reference>
<dbReference type="GO" id="GO:0003677">
    <property type="term" value="F:DNA binding"/>
    <property type="evidence" value="ECO:0007669"/>
    <property type="project" value="UniProtKB-KW"/>
</dbReference>
<keyword evidence="4" id="KW-0539">Nucleus</keyword>
<keyword evidence="3" id="KW-0804">Transcription</keyword>
<keyword evidence="2" id="KW-0238">DNA-binding</keyword>
<dbReference type="PANTHER" id="PTHR31719">
    <property type="entry name" value="NAC TRANSCRIPTION FACTOR 56"/>
    <property type="match status" value="1"/>
</dbReference>
<feature type="region of interest" description="Disordered" evidence="5">
    <location>
        <begin position="168"/>
        <end position="207"/>
    </location>
</feature>
<evidence type="ECO:0000256" key="4">
    <source>
        <dbReference type="ARBA" id="ARBA00023242"/>
    </source>
</evidence>
<dbReference type="Gene3D" id="2.170.150.80">
    <property type="entry name" value="NAC domain"/>
    <property type="match status" value="1"/>
</dbReference>
<keyword evidence="1" id="KW-0805">Transcription regulation</keyword>
<protein>
    <submittedName>
        <fullName evidence="7">Squamosa promoter-binding 7</fullName>
    </submittedName>
</protein>
<dbReference type="PANTHER" id="PTHR31719:SF179">
    <property type="entry name" value="OS08G0148400 PROTEIN"/>
    <property type="match status" value="1"/>
</dbReference>
<evidence type="ECO:0000256" key="5">
    <source>
        <dbReference type="SAM" id="MobiDB-lite"/>
    </source>
</evidence>
<proteinExistence type="predicted"/>
<accession>A0A8S0ULH7</accession>
<feature type="compositionally biased region" description="Basic and acidic residues" evidence="5">
    <location>
        <begin position="172"/>
        <end position="206"/>
    </location>
</feature>
<dbReference type="Proteomes" id="UP000594638">
    <property type="component" value="Unassembled WGS sequence"/>
</dbReference>
<evidence type="ECO:0000256" key="1">
    <source>
        <dbReference type="ARBA" id="ARBA00023015"/>
    </source>
</evidence>